<dbReference type="InterPro" id="IPR032465">
    <property type="entry name" value="ACMSD"/>
</dbReference>
<protein>
    <submittedName>
        <fullName evidence="3">Amidohydrolase family protein</fullName>
    </submittedName>
</protein>
<accession>A0ABU5N543</accession>
<keyword evidence="1" id="KW-0456">Lyase</keyword>
<evidence type="ECO:0000313" key="3">
    <source>
        <dbReference type="EMBL" id="MDZ8161213.1"/>
    </source>
</evidence>
<keyword evidence="4" id="KW-1185">Reference proteome</keyword>
<evidence type="ECO:0000256" key="1">
    <source>
        <dbReference type="ARBA" id="ARBA00023239"/>
    </source>
</evidence>
<dbReference type="Pfam" id="PF04909">
    <property type="entry name" value="Amidohydro_2"/>
    <property type="match status" value="1"/>
</dbReference>
<dbReference type="Proteomes" id="UP001291912">
    <property type="component" value="Unassembled WGS sequence"/>
</dbReference>
<dbReference type="RefSeq" id="WP_194423856.1">
    <property type="nucleotide sequence ID" value="NZ_BAAAPT010000001.1"/>
</dbReference>
<dbReference type="InterPro" id="IPR032466">
    <property type="entry name" value="Metal_Hydrolase"/>
</dbReference>
<feature type="domain" description="Amidohydrolase-related" evidence="2">
    <location>
        <begin position="3"/>
        <end position="247"/>
    </location>
</feature>
<evidence type="ECO:0000259" key="2">
    <source>
        <dbReference type="Pfam" id="PF04909"/>
    </source>
</evidence>
<dbReference type="SUPFAM" id="SSF51556">
    <property type="entry name" value="Metallo-dependent hydrolases"/>
    <property type="match status" value="1"/>
</dbReference>
<sequence>MIVDVHTHNLLPEHWGDEHRKNWEPAYGKPYPHITPAQYDEAMQEAGVDVGIVFGLAATRAGVHTPNSFVAEYCAQLTTPTIAFTALDPLDTDWREQLEEAIALGFKGVKLYPVLSLFDPLSEDFDPFYRMCVQHGLVILWHMGATPSPQGRLSISQPLIIEEVARRHPDLTQIMAHMGHPWQRDSMVVLRKHARVFADVSAAWSRPMDGFMALVAAQEWGVTDKLLFGSDFPLWRPSVAIDGLRRIAGFRAGDLPHVLDETVEGIIHRDALSLLGLDDPRPSR</sequence>
<dbReference type="CDD" id="cd01292">
    <property type="entry name" value="metallo-dependent_hydrolases"/>
    <property type="match status" value="1"/>
</dbReference>
<organism evidence="3 4">
    <name type="scientific">Microbacterium aquimaris</name>
    <dbReference type="NCBI Taxonomy" id="459816"/>
    <lineage>
        <taxon>Bacteria</taxon>
        <taxon>Bacillati</taxon>
        <taxon>Actinomycetota</taxon>
        <taxon>Actinomycetes</taxon>
        <taxon>Micrococcales</taxon>
        <taxon>Microbacteriaceae</taxon>
        <taxon>Microbacterium</taxon>
    </lineage>
</organism>
<dbReference type="InterPro" id="IPR006680">
    <property type="entry name" value="Amidohydro-rel"/>
</dbReference>
<reference evidence="3 4" key="1">
    <citation type="submission" date="2023-10" db="EMBL/GenBank/DDBJ databases">
        <title>Microbacterium xanthum sp. nov., isolated from seaweed.</title>
        <authorList>
            <person name="Lee S.D."/>
        </authorList>
    </citation>
    <scope>NUCLEOTIDE SEQUENCE [LARGE SCALE GENOMIC DNA]</scope>
    <source>
        <strain evidence="3 4">KCTC 19124</strain>
    </source>
</reference>
<evidence type="ECO:0000313" key="4">
    <source>
        <dbReference type="Proteomes" id="UP001291912"/>
    </source>
</evidence>
<name>A0ABU5N543_9MICO</name>
<comment type="caution">
    <text evidence="3">The sequence shown here is derived from an EMBL/GenBank/DDBJ whole genome shotgun (WGS) entry which is preliminary data.</text>
</comment>
<dbReference type="PANTHER" id="PTHR21240">
    <property type="entry name" value="2-AMINO-3-CARBOXYLMUCONATE-6-SEMIALDEHYDE DECARBOXYLASE"/>
    <property type="match status" value="1"/>
</dbReference>
<proteinExistence type="predicted"/>
<gene>
    <name evidence="3" type="ORF">R2Q92_05140</name>
</gene>
<dbReference type="EMBL" id="JAWJYN010000001">
    <property type="protein sequence ID" value="MDZ8161213.1"/>
    <property type="molecule type" value="Genomic_DNA"/>
</dbReference>
<dbReference type="Gene3D" id="3.20.20.140">
    <property type="entry name" value="Metal-dependent hydrolases"/>
    <property type="match status" value="1"/>
</dbReference>
<dbReference type="PANTHER" id="PTHR21240:SF28">
    <property type="entry name" value="ISO-OROTATE DECARBOXYLASE (EUROFUNG)"/>
    <property type="match status" value="1"/>
</dbReference>